<evidence type="ECO:0000256" key="1">
    <source>
        <dbReference type="SAM" id="MobiDB-lite"/>
    </source>
</evidence>
<keyword evidence="3" id="KW-1185">Reference proteome</keyword>
<evidence type="ECO:0000313" key="2">
    <source>
        <dbReference type="EMBL" id="GBM77090.1"/>
    </source>
</evidence>
<comment type="caution">
    <text evidence="2">The sequence shown here is derived from an EMBL/GenBank/DDBJ whole genome shotgun (WGS) entry which is preliminary data.</text>
</comment>
<accession>A0A4Y2IHR5</accession>
<feature type="region of interest" description="Disordered" evidence="1">
    <location>
        <begin position="107"/>
        <end position="126"/>
    </location>
</feature>
<organism evidence="2 3">
    <name type="scientific">Araneus ventricosus</name>
    <name type="common">Orbweaver spider</name>
    <name type="synonym">Epeira ventricosa</name>
    <dbReference type="NCBI Taxonomy" id="182803"/>
    <lineage>
        <taxon>Eukaryota</taxon>
        <taxon>Metazoa</taxon>
        <taxon>Ecdysozoa</taxon>
        <taxon>Arthropoda</taxon>
        <taxon>Chelicerata</taxon>
        <taxon>Arachnida</taxon>
        <taxon>Araneae</taxon>
        <taxon>Araneomorphae</taxon>
        <taxon>Entelegynae</taxon>
        <taxon>Araneoidea</taxon>
        <taxon>Araneidae</taxon>
        <taxon>Araneus</taxon>
    </lineage>
</organism>
<gene>
    <name evidence="2" type="ORF">AVEN_236657_1</name>
</gene>
<dbReference type="Proteomes" id="UP000499080">
    <property type="component" value="Unassembled WGS sequence"/>
</dbReference>
<dbReference type="EMBL" id="BGPR01002664">
    <property type="protein sequence ID" value="GBM77090.1"/>
    <property type="molecule type" value="Genomic_DNA"/>
</dbReference>
<protein>
    <submittedName>
        <fullName evidence="2">Uncharacterized protein</fullName>
    </submittedName>
</protein>
<name>A0A4Y2IHR5_ARAVE</name>
<evidence type="ECO:0000313" key="3">
    <source>
        <dbReference type="Proteomes" id="UP000499080"/>
    </source>
</evidence>
<sequence length="126" mass="14796">MTRTTPQLARPLQTSAPHQWEDVWPLTYDLTGKRPTDTAILQWNQVSNLEPSGSEAETLPLGHRGPEISVQKQWKEDKLYFVSRLLFLFFRVGSHTKRKYCNSLKFPTRDSDKSPRFKPYLDRKNF</sequence>
<proteinExistence type="predicted"/>
<reference evidence="2 3" key="1">
    <citation type="journal article" date="2019" name="Sci. Rep.">
        <title>Orb-weaving spider Araneus ventricosus genome elucidates the spidroin gene catalogue.</title>
        <authorList>
            <person name="Kono N."/>
            <person name="Nakamura H."/>
            <person name="Ohtoshi R."/>
            <person name="Moran D.A.P."/>
            <person name="Shinohara A."/>
            <person name="Yoshida Y."/>
            <person name="Fujiwara M."/>
            <person name="Mori M."/>
            <person name="Tomita M."/>
            <person name="Arakawa K."/>
        </authorList>
    </citation>
    <scope>NUCLEOTIDE SEQUENCE [LARGE SCALE GENOMIC DNA]</scope>
</reference>
<dbReference type="AlphaFoldDB" id="A0A4Y2IHR5"/>